<dbReference type="EMBL" id="JAJAGQ010000016">
    <property type="protein sequence ID" value="KAJ8540114.1"/>
    <property type="molecule type" value="Genomic_DNA"/>
</dbReference>
<reference evidence="2" key="1">
    <citation type="journal article" date="2023" name="Proc. Natl. Acad. Sci. U.S.A.">
        <title>Genomic and structural basis for evolution of tropane alkaloid biosynthesis.</title>
        <authorList>
            <person name="Wanga Y.-J."/>
            <person name="Taina T."/>
            <person name="Yua J.-Y."/>
            <person name="Lia J."/>
            <person name="Xua B."/>
            <person name="Chenc J."/>
            <person name="D'Auriad J.C."/>
            <person name="Huanga J.-P."/>
            <person name="Huanga S.-X."/>
        </authorList>
    </citation>
    <scope>NUCLEOTIDE SEQUENCE [LARGE SCALE GENOMIC DNA]</scope>
    <source>
        <strain evidence="2">cv. KIB-2019</strain>
    </source>
</reference>
<gene>
    <name evidence="1" type="ORF">K7X08_026503</name>
</gene>
<evidence type="ECO:0000313" key="1">
    <source>
        <dbReference type="EMBL" id="KAJ8540114.1"/>
    </source>
</evidence>
<protein>
    <submittedName>
        <fullName evidence="1">Uncharacterized protein</fullName>
    </submittedName>
</protein>
<keyword evidence="2" id="KW-1185">Reference proteome</keyword>
<dbReference type="OrthoDB" id="10528062at2759"/>
<accession>A0A9Q1R4Q9</accession>
<organism evidence="1 2">
    <name type="scientific">Anisodus acutangulus</name>
    <dbReference type="NCBI Taxonomy" id="402998"/>
    <lineage>
        <taxon>Eukaryota</taxon>
        <taxon>Viridiplantae</taxon>
        <taxon>Streptophyta</taxon>
        <taxon>Embryophyta</taxon>
        <taxon>Tracheophyta</taxon>
        <taxon>Spermatophyta</taxon>
        <taxon>Magnoliopsida</taxon>
        <taxon>eudicotyledons</taxon>
        <taxon>Gunneridae</taxon>
        <taxon>Pentapetalae</taxon>
        <taxon>asterids</taxon>
        <taxon>lamiids</taxon>
        <taxon>Solanales</taxon>
        <taxon>Solanaceae</taxon>
        <taxon>Solanoideae</taxon>
        <taxon>Hyoscyameae</taxon>
        <taxon>Anisodus</taxon>
    </lineage>
</organism>
<comment type="caution">
    <text evidence="1">The sequence shown here is derived from an EMBL/GenBank/DDBJ whole genome shotgun (WGS) entry which is preliminary data.</text>
</comment>
<dbReference type="AlphaFoldDB" id="A0A9Q1R4Q9"/>
<sequence>MVKREENIVMGTHDKNPIKLVNLQTRTQAPTSNLSIARSCPSYNVLHFVEDKGFLIGSGTQLTRYCQLIRVLKSSKWEFIGGSLVNVSNCGGI</sequence>
<evidence type="ECO:0000313" key="2">
    <source>
        <dbReference type="Proteomes" id="UP001152561"/>
    </source>
</evidence>
<name>A0A9Q1R4Q9_9SOLA</name>
<proteinExistence type="predicted"/>
<dbReference type="Proteomes" id="UP001152561">
    <property type="component" value="Unassembled WGS sequence"/>
</dbReference>